<accession>A0ABV6H8F1</accession>
<reference evidence="1 2" key="1">
    <citation type="submission" date="2024-09" db="EMBL/GenBank/DDBJ databases">
        <authorList>
            <person name="Sun Q."/>
            <person name="Mori K."/>
        </authorList>
    </citation>
    <scope>NUCLEOTIDE SEQUENCE [LARGE SCALE GENOMIC DNA]</scope>
    <source>
        <strain evidence="1 2">CCM 7957</strain>
    </source>
</reference>
<evidence type="ECO:0000313" key="1">
    <source>
        <dbReference type="EMBL" id="MFC0314842.1"/>
    </source>
</evidence>
<protein>
    <recommendedName>
        <fullName evidence="3">Transposase</fullName>
    </recommendedName>
</protein>
<organism evidence="1 2">
    <name type="scientific">Gordonia phosphorivorans</name>
    <dbReference type="NCBI Taxonomy" id="1056982"/>
    <lineage>
        <taxon>Bacteria</taxon>
        <taxon>Bacillati</taxon>
        <taxon>Actinomycetota</taxon>
        <taxon>Actinomycetes</taxon>
        <taxon>Mycobacteriales</taxon>
        <taxon>Gordoniaceae</taxon>
        <taxon>Gordonia</taxon>
    </lineage>
</organism>
<dbReference type="EMBL" id="JBHLWV010000018">
    <property type="protein sequence ID" value="MFC0314842.1"/>
    <property type="molecule type" value="Genomic_DNA"/>
</dbReference>
<proteinExistence type="predicted"/>
<evidence type="ECO:0008006" key="3">
    <source>
        <dbReference type="Google" id="ProtNLM"/>
    </source>
</evidence>
<sequence>MSYSTTWAEANYAARNATAVNAADGNEALHPDEPLTDDQHAVIIDADGGSGLVLYGTRQDLLDAIDEIRRKILAAPENRKDQR</sequence>
<keyword evidence="2" id="KW-1185">Reference proteome</keyword>
<dbReference type="RefSeq" id="WP_382363001.1">
    <property type="nucleotide sequence ID" value="NZ_JBHLWV010000018.1"/>
</dbReference>
<name>A0ABV6H8F1_9ACTN</name>
<comment type="caution">
    <text evidence="1">The sequence shown here is derived from an EMBL/GenBank/DDBJ whole genome shotgun (WGS) entry which is preliminary data.</text>
</comment>
<dbReference type="Proteomes" id="UP001589783">
    <property type="component" value="Unassembled WGS sequence"/>
</dbReference>
<gene>
    <name evidence="1" type="ORF">ACFFJD_08265</name>
</gene>
<evidence type="ECO:0000313" key="2">
    <source>
        <dbReference type="Proteomes" id="UP001589783"/>
    </source>
</evidence>